<proteinExistence type="predicted"/>
<dbReference type="Pfam" id="PF24476">
    <property type="entry name" value="DUF7580"/>
    <property type="match status" value="1"/>
</dbReference>
<dbReference type="PANTHER" id="PTHR35186">
    <property type="entry name" value="ANK_REP_REGION DOMAIN-CONTAINING PROTEIN"/>
    <property type="match status" value="1"/>
</dbReference>
<evidence type="ECO:0000313" key="3">
    <source>
        <dbReference type="EMBL" id="GAP83971.1"/>
    </source>
</evidence>
<feature type="chain" id="PRO_5013317923" evidence="1">
    <location>
        <begin position="21"/>
        <end position="594"/>
    </location>
</feature>
<dbReference type="OMA" id="CHETISH"/>
<dbReference type="Proteomes" id="UP000054516">
    <property type="component" value="Unassembled WGS sequence"/>
</dbReference>
<evidence type="ECO:0000259" key="2">
    <source>
        <dbReference type="Pfam" id="PF24476"/>
    </source>
</evidence>
<feature type="domain" description="DUF7580" evidence="2">
    <location>
        <begin position="263"/>
        <end position="583"/>
    </location>
</feature>
<sequence length="594" mass="66147">MSGLEVIGVVLGSIPLLVSALESYKDGIGTIRRIRHHAKVMSNLSAALSTEEAILRNTCETLLGGIVHPKDMTPLLEIPFGPLWRDPEIEARVERRLGHTLEEFMALVRSMEEAVKDMRLKLGLGHNFETKTGNQSISRRGMIVIALQASTHQESIKRLADINMKLHVMMAGNLQNEPHRIVYSQDKLFNLLQAVSRSIYNALRYSLSCTCAHSHGVGFGLPKARAIGRMKDEEVLLKRLDFHLILENKSQSAKGKELSSWVWDELVLRLAETPMKTCTTTALPAVTDVPAKKLKFTRVKFLGGDISTAILPTTSPLGRGESTMDRISSLAPETRQLVHVKDICHTLSSKRSDVKGKGSYGYLLDMTAQAQQRFEMFPFESSTEKDEGATIRLGDVFTQGHRPSLLRKYHIAAVAASGVLSLHNTLWMPATLTTKDVFLISRHGEVDFDEIYFAKKSLHDTGGSTMAPSHSPSSEEAGIPTLLYLGIFLAEVMLWKPACEFWDDEDVDLSGVRIEDVFDYRTAKGFDRIKSLLERIEFVSSPEFMGVVKHCIKCDLNARKLSLDDDTFRQAIYSHIVLPLQDADRIVSGKMTAG</sequence>
<dbReference type="EMBL" id="DF977451">
    <property type="protein sequence ID" value="GAP83971.1"/>
    <property type="molecule type" value="Genomic_DNA"/>
</dbReference>
<gene>
    <name evidence="3" type="ORF">SAMD00023353_0602610</name>
</gene>
<organism evidence="3">
    <name type="scientific">Rosellinia necatrix</name>
    <name type="common">White root-rot fungus</name>
    <dbReference type="NCBI Taxonomy" id="77044"/>
    <lineage>
        <taxon>Eukaryota</taxon>
        <taxon>Fungi</taxon>
        <taxon>Dikarya</taxon>
        <taxon>Ascomycota</taxon>
        <taxon>Pezizomycotina</taxon>
        <taxon>Sordariomycetes</taxon>
        <taxon>Xylariomycetidae</taxon>
        <taxon>Xylariales</taxon>
        <taxon>Xylariaceae</taxon>
        <taxon>Rosellinia</taxon>
    </lineage>
</organism>
<dbReference type="OrthoDB" id="3565018at2759"/>
<accession>A0A1S7UL14</accession>
<evidence type="ECO:0000256" key="1">
    <source>
        <dbReference type="SAM" id="SignalP"/>
    </source>
</evidence>
<keyword evidence="1" id="KW-0732">Signal</keyword>
<evidence type="ECO:0000313" key="4">
    <source>
        <dbReference type="Proteomes" id="UP000054516"/>
    </source>
</evidence>
<dbReference type="InterPro" id="IPR056002">
    <property type="entry name" value="DUF7580"/>
</dbReference>
<dbReference type="AlphaFoldDB" id="A0A1S7UL14"/>
<keyword evidence="4" id="KW-1185">Reference proteome</keyword>
<dbReference type="PANTHER" id="PTHR35186:SF4">
    <property type="entry name" value="PRION-INHIBITION AND PROPAGATION HELO DOMAIN-CONTAINING PROTEIN"/>
    <property type="match status" value="1"/>
</dbReference>
<protein>
    <submittedName>
        <fullName evidence="3">Putative mitochondrial ATP synthase gamma subunit-like protein</fullName>
    </submittedName>
</protein>
<dbReference type="STRING" id="77044.A0A1S7UL14"/>
<name>A0A1S7UL14_ROSNE</name>
<reference evidence="3" key="1">
    <citation type="submission" date="2016-03" db="EMBL/GenBank/DDBJ databases">
        <title>Draft genome sequence of Rosellinia necatrix.</title>
        <authorList>
            <person name="Kanematsu S."/>
        </authorList>
    </citation>
    <scope>NUCLEOTIDE SEQUENCE [LARGE SCALE GENOMIC DNA]</scope>
    <source>
        <strain evidence="3">W97</strain>
    </source>
</reference>
<feature type="signal peptide" evidence="1">
    <location>
        <begin position="1"/>
        <end position="20"/>
    </location>
</feature>